<dbReference type="OrthoDB" id="9804366at2"/>
<evidence type="ECO:0000256" key="6">
    <source>
        <dbReference type="ARBA" id="ARBA00013558"/>
    </source>
</evidence>
<proteinExistence type="inferred from homology"/>
<dbReference type="InterPro" id="IPR016454">
    <property type="entry name" value="Cysteine_dSase"/>
</dbReference>
<evidence type="ECO:0000313" key="13">
    <source>
        <dbReference type="EMBL" id="RAK61443.1"/>
    </source>
</evidence>
<dbReference type="InterPro" id="IPR010970">
    <property type="entry name" value="Cys_dSase_SufS"/>
</dbReference>
<organism evidence="13 14">
    <name type="scientific">Phenylobacterium hankyongense</name>
    <dbReference type="NCBI Taxonomy" id="1813876"/>
    <lineage>
        <taxon>Bacteria</taxon>
        <taxon>Pseudomonadati</taxon>
        <taxon>Pseudomonadota</taxon>
        <taxon>Alphaproteobacteria</taxon>
        <taxon>Caulobacterales</taxon>
        <taxon>Caulobacteraceae</taxon>
        <taxon>Phenylobacterium</taxon>
    </lineage>
</organism>
<dbReference type="GO" id="GO:0006534">
    <property type="term" value="P:cysteine metabolic process"/>
    <property type="evidence" value="ECO:0007669"/>
    <property type="project" value="UniProtKB-UniRule"/>
</dbReference>
<evidence type="ECO:0000256" key="10">
    <source>
        <dbReference type="RuleBase" id="RU004504"/>
    </source>
</evidence>
<dbReference type="Gene3D" id="3.40.640.10">
    <property type="entry name" value="Type I PLP-dependent aspartate aminotransferase-like (Major domain)"/>
    <property type="match status" value="1"/>
</dbReference>
<dbReference type="PIRSF" id="PIRSF005572">
    <property type="entry name" value="NifS"/>
    <property type="match status" value="1"/>
</dbReference>
<comment type="function">
    <text evidence="3">Catalyzes the removal of elemental sulfur atoms from cysteine to produce alanine. Seems to participate in the biosynthesis of the nitrogenase metalloclusters by providing the inorganic sulfur required for the Fe-S core formation.</text>
</comment>
<evidence type="ECO:0000256" key="7">
    <source>
        <dbReference type="ARBA" id="ARBA00022679"/>
    </source>
</evidence>
<evidence type="ECO:0000256" key="5">
    <source>
        <dbReference type="ARBA" id="ARBA00012239"/>
    </source>
</evidence>
<dbReference type="SUPFAM" id="SSF53383">
    <property type="entry name" value="PLP-dependent transferases"/>
    <property type="match status" value="1"/>
</dbReference>
<dbReference type="Pfam" id="PF00266">
    <property type="entry name" value="Aminotran_5"/>
    <property type="match status" value="1"/>
</dbReference>
<sequence length="404" mass="43641">MAFDAEAIREQFPILKRQVNGKPLVYLDSAASAQKPRAVIEAMTHAMEHSYSNVHRGLHTLANETTEAFEGARRKVAAFIGAEPNEVVFTKGGTEAINLVAAGLGASLGEGDEILLSEMEHHANIVPWHFLRERRGVVLKFTPVTDDGQLDLEAFQSLLGPRTRVVALSHMSNVLGTINPVMDLTRMAHEAGALVLLDGCQAIAHKPVDVKALDVDFYVFSGHKLYGPTGIGALYGKGERLAALPPYQGGGEMIGAVSLETITYADPPHRFEAGTPPILEAIGFGAAIDWLSGLDRIAIARHEHELYQHVRERLAGANWLRVLGEAPDKGAILSFTVDGAHAHDVAQILDRYGVAVRAGTHCAEPLMKRFGVTSSARASFALYNTHDEADAFVDALTKTQAFFA</sequence>
<accession>A0A328B2L7</accession>
<evidence type="ECO:0000313" key="14">
    <source>
        <dbReference type="Proteomes" id="UP000249842"/>
    </source>
</evidence>
<dbReference type="InterPro" id="IPR015421">
    <property type="entry name" value="PyrdxlP-dep_Trfase_major"/>
</dbReference>
<dbReference type="AlphaFoldDB" id="A0A328B2L7"/>
<dbReference type="EMBL" id="QFYP01000001">
    <property type="protein sequence ID" value="RAK61443.1"/>
    <property type="molecule type" value="Genomic_DNA"/>
</dbReference>
<dbReference type="PROSITE" id="PS00595">
    <property type="entry name" value="AA_TRANSFER_CLASS_5"/>
    <property type="match status" value="1"/>
</dbReference>
<dbReference type="InterPro" id="IPR015422">
    <property type="entry name" value="PyrdxlP-dep_Trfase_small"/>
</dbReference>
<reference evidence="14" key="1">
    <citation type="submission" date="2018-05" db="EMBL/GenBank/DDBJ databases">
        <authorList>
            <person name="Li X."/>
        </authorList>
    </citation>
    <scope>NUCLEOTIDE SEQUENCE [LARGE SCALE GENOMIC DNA]</scope>
    <source>
        <strain evidence="14">HKS-05</strain>
    </source>
</reference>
<evidence type="ECO:0000256" key="1">
    <source>
        <dbReference type="ARBA" id="ARBA00001933"/>
    </source>
</evidence>
<comment type="function">
    <text evidence="2 11">Catalyzes the removal of elemental sulfur and selenium atoms from L-cysteine, L-cystine, L-selenocysteine, and L-selenocystine to produce L-alanine.</text>
</comment>
<dbReference type="EC" id="2.8.1.7" evidence="5 11"/>
<protein>
    <recommendedName>
        <fullName evidence="6 11">Cysteine desulfurase</fullName>
        <ecNumber evidence="5 11">2.8.1.7</ecNumber>
    </recommendedName>
</protein>
<evidence type="ECO:0000256" key="3">
    <source>
        <dbReference type="ARBA" id="ARBA00003120"/>
    </source>
</evidence>
<feature type="domain" description="Aminotransferase class V" evidence="12">
    <location>
        <begin position="25"/>
        <end position="392"/>
    </location>
</feature>
<keyword evidence="7 11" id="KW-0808">Transferase</keyword>
<dbReference type="CDD" id="cd06453">
    <property type="entry name" value="SufS_like"/>
    <property type="match status" value="1"/>
</dbReference>
<dbReference type="Gene3D" id="3.90.1150.10">
    <property type="entry name" value="Aspartate Aminotransferase, domain 1"/>
    <property type="match status" value="1"/>
</dbReference>
<evidence type="ECO:0000256" key="11">
    <source>
        <dbReference type="RuleBase" id="RU004506"/>
    </source>
</evidence>
<dbReference type="PANTHER" id="PTHR43586:SF8">
    <property type="entry name" value="CYSTEINE DESULFURASE 1, CHLOROPLASTIC"/>
    <property type="match status" value="1"/>
</dbReference>
<dbReference type="InterPro" id="IPR020578">
    <property type="entry name" value="Aminotrans_V_PyrdxlP_BS"/>
</dbReference>
<dbReference type="GO" id="GO:0030170">
    <property type="term" value="F:pyridoxal phosphate binding"/>
    <property type="evidence" value="ECO:0007669"/>
    <property type="project" value="UniProtKB-UniRule"/>
</dbReference>
<evidence type="ECO:0000256" key="8">
    <source>
        <dbReference type="ARBA" id="ARBA00022898"/>
    </source>
</evidence>
<evidence type="ECO:0000256" key="9">
    <source>
        <dbReference type="ARBA" id="ARBA00050776"/>
    </source>
</evidence>
<dbReference type="Proteomes" id="UP000249842">
    <property type="component" value="Unassembled WGS sequence"/>
</dbReference>
<evidence type="ECO:0000256" key="2">
    <source>
        <dbReference type="ARBA" id="ARBA00002824"/>
    </source>
</evidence>
<dbReference type="InterPro" id="IPR000192">
    <property type="entry name" value="Aminotrans_V_dom"/>
</dbReference>
<dbReference type="PANTHER" id="PTHR43586">
    <property type="entry name" value="CYSTEINE DESULFURASE"/>
    <property type="match status" value="1"/>
</dbReference>
<gene>
    <name evidence="13" type="ORF">DJ021_17355</name>
</gene>
<keyword evidence="14" id="KW-1185">Reference proteome</keyword>
<comment type="similarity">
    <text evidence="4 11">Belongs to the class-V pyridoxal-phosphate-dependent aminotransferase family. Csd subfamily.</text>
</comment>
<evidence type="ECO:0000256" key="4">
    <source>
        <dbReference type="ARBA" id="ARBA00010447"/>
    </source>
</evidence>
<dbReference type="RefSeq" id="WP_111458734.1">
    <property type="nucleotide sequence ID" value="NZ_QFYP01000001.1"/>
</dbReference>
<dbReference type="GO" id="GO:0031071">
    <property type="term" value="F:cysteine desulfurase activity"/>
    <property type="evidence" value="ECO:0007669"/>
    <property type="project" value="UniProtKB-UniRule"/>
</dbReference>
<name>A0A328B2L7_9CAUL</name>
<comment type="cofactor">
    <cofactor evidence="1 10">
        <name>pyridoxal 5'-phosphate</name>
        <dbReference type="ChEBI" id="CHEBI:597326"/>
    </cofactor>
</comment>
<comment type="catalytic activity">
    <reaction evidence="9 11">
        <text>(sulfur carrier)-H + L-cysteine = (sulfur carrier)-SH + L-alanine</text>
        <dbReference type="Rhea" id="RHEA:43892"/>
        <dbReference type="Rhea" id="RHEA-COMP:14737"/>
        <dbReference type="Rhea" id="RHEA-COMP:14739"/>
        <dbReference type="ChEBI" id="CHEBI:29917"/>
        <dbReference type="ChEBI" id="CHEBI:35235"/>
        <dbReference type="ChEBI" id="CHEBI:57972"/>
        <dbReference type="ChEBI" id="CHEBI:64428"/>
        <dbReference type="EC" id="2.8.1.7"/>
    </reaction>
</comment>
<evidence type="ECO:0000259" key="12">
    <source>
        <dbReference type="Pfam" id="PF00266"/>
    </source>
</evidence>
<keyword evidence="8 11" id="KW-0663">Pyridoxal phosphate</keyword>
<comment type="caution">
    <text evidence="13">The sequence shown here is derived from an EMBL/GenBank/DDBJ whole genome shotgun (WGS) entry which is preliminary data.</text>
</comment>
<dbReference type="NCBIfam" id="TIGR01979">
    <property type="entry name" value="sufS"/>
    <property type="match status" value="1"/>
</dbReference>
<dbReference type="InterPro" id="IPR015424">
    <property type="entry name" value="PyrdxlP-dep_Trfase"/>
</dbReference>